<sequence length="213" mass="25112">MKTHTQWKCVDGDNIFTDGVDGCAFVHFRDGIEVESRKIKLSDGSTVFMAKVVARKEAAQYIREKDTKNVRVISDSRYALMALNSPTEKRRIIYSIKERINCNIDLYWVKAHQGIIGNEEADTLAKEVTRLERTDYFFSKSCLQIRNEAKIKIPTRWQEKWKSLKNGKWTRRFFDEVNFNRVLGNFYENQIYTTHGVFGTYQERFFHKNPICD</sequence>
<dbReference type="AlphaFoldDB" id="A0A4Y2A427"/>
<dbReference type="GO" id="GO:0004523">
    <property type="term" value="F:RNA-DNA hybrid ribonuclease activity"/>
    <property type="evidence" value="ECO:0007669"/>
    <property type="project" value="InterPro"/>
</dbReference>
<dbReference type="InterPro" id="IPR012337">
    <property type="entry name" value="RNaseH-like_sf"/>
</dbReference>
<comment type="caution">
    <text evidence="2">The sequence shown here is derived from an EMBL/GenBank/DDBJ whole genome shotgun (WGS) entry which is preliminary data.</text>
</comment>
<dbReference type="SUPFAM" id="SSF53098">
    <property type="entry name" value="Ribonuclease H-like"/>
    <property type="match status" value="1"/>
</dbReference>
<accession>A0A4Y2A427</accession>
<dbReference type="Proteomes" id="UP000499080">
    <property type="component" value="Unassembled WGS sequence"/>
</dbReference>
<dbReference type="InterPro" id="IPR036397">
    <property type="entry name" value="RNaseH_sf"/>
</dbReference>
<dbReference type="OrthoDB" id="411823at2759"/>
<proteinExistence type="predicted"/>
<evidence type="ECO:0000313" key="3">
    <source>
        <dbReference type="Proteomes" id="UP000499080"/>
    </source>
</evidence>
<evidence type="ECO:0000259" key="1">
    <source>
        <dbReference type="PROSITE" id="PS50879"/>
    </source>
</evidence>
<dbReference type="EMBL" id="BGPR01000005">
    <property type="protein sequence ID" value="GBL74463.1"/>
    <property type="molecule type" value="Genomic_DNA"/>
</dbReference>
<protein>
    <recommendedName>
        <fullName evidence="1">RNase H type-1 domain-containing protein</fullName>
    </recommendedName>
</protein>
<dbReference type="PROSITE" id="PS50879">
    <property type="entry name" value="RNASE_H_1"/>
    <property type="match status" value="1"/>
</dbReference>
<evidence type="ECO:0000313" key="2">
    <source>
        <dbReference type="EMBL" id="GBL74463.1"/>
    </source>
</evidence>
<keyword evidence="3" id="KW-1185">Reference proteome</keyword>
<dbReference type="InterPro" id="IPR002156">
    <property type="entry name" value="RNaseH_domain"/>
</dbReference>
<organism evidence="2 3">
    <name type="scientific">Araneus ventricosus</name>
    <name type="common">Orbweaver spider</name>
    <name type="synonym">Epeira ventricosa</name>
    <dbReference type="NCBI Taxonomy" id="182803"/>
    <lineage>
        <taxon>Eukaryota</taxon>
        <taxon>Metazoa</taxon>
        <taxon>Ecdysozoa</taxon>
        <taxon>Arthropoda</taxon>
        <taxon>Chelicerata</taxon>
        <taxon>Arachnida</taxon>
        <taxon>Araneae</taxon>
        <taxon>Araneomorphae</taxon>
        <taxon>Entelegynae</taxon>
        <taxon>Araneoidea</taxon>
        <taxon>Araneidae</taxon>
        <taxon>Araneus</taxon>
    </lineage>
</organism>
<dbReference type="Pfam" id="PF00075">
    <property type="entry name" value="RNase_H"/>
    <property type="match status" value="1"/>
</dbReference>
<gene>
    <name evidence="2" type="ORF">AVEN_235409_1</name>
</gene>
<dbReference type="Gene3D" id="3.30.420.10">
    <property type="entry name" value="Ribonuclease H-like superfamily/Ribonuclease H"/>
    <property type="match status" value="1"/>
</dbReference>
<dbReference type="CDD" id="cd09276">
    <property type="entry name" value="Rnase_HI_RT_non_LTR"/>
    <property type="match status" value="1"/>
</dbReference>
<feature type="domain" description="RNase H type-1" evidence="1">
    <location>
        <begin position="9"/>
        <end position="130"/>
    </location>
</feature>
<reference evidence="2 3" key="1">
    <citation type="journal article" date="2019" name="Sci. Rep.">
        <title>Orb-weaving spider Araneus ventricosus genome elucidates the spidroin gene catalogue.</title>
        <authorList>
            <person name="Kono N."/>
            <person name="Nakamura H."/>
            <person name="Ohtoshi R."/>
            <person name="Moran D.A.P."/>
            <person name="Shinohara A."/>
            <person name="Yoshida Y."/>
            <person name="Fujiwara M."/>
            <person name="Mori M."/>
            <person name="Tomita M."/>
            <person name="Arakawa K."/>
        </authorList>
    </citation>
    <scope>NUCLEOTIDE SEQUENCE [LARGE SCALE GENOMIC DNA]</scope>
</reference>
<name>A0A4Y2A427_ARAVE</name>
<dbReference type="GO" id="GO:0003676">
    <property type="term" value="F:nucleic acid binding"/>
    <property type="evidence" value="ECO:0007669"/>
    <property type="project" value="InterPro"/>
</dbReference>